<keyword evidence="1 2" id="KW-0732">Signal</keyword>
<evidence type="ECO:0000313" key="4">
    <source>
        <dbReference type="EMBL" id="MBR7800357.1"/>
    </source>
</evidence>
<organism evidence="4 5">
    <name type="scientific">Undibacterium fentianense</name>
    <dbReference type="NCBI Taxonomy" id="2828728"/>
    <lineage>
        <taxon>Bacteria</taxon>
        <taxon>Pseudomonadati</taxon>
        <taxon>Pseudomonadota</taxon>
        <taxon>Betaproteobacteria</taxon>
        <taxon>Burkholderiales</taxon>
        <taxon>Oxalobacteraceae</taxon>
        <taxon>Undibacterium</taxon>
    </lineage>
</organism>
<dbReference type="Gene3D" id="3.40.190.10">
    <property type="entry name" value="Periplasmic binding protein-like II"/>
    <property type="match status" value="2"/>
</dbReference>
<name>A0A941IFG7_9BURK</name>
<reference evidence="4" key="1">
    <citation type="submission" date="2021-04" db="EMBL/GenBank/DDBJ databases">
        <title>novel species isolated from subtropical streams in China.</title>
        <authorList>
            <person name="Lu H."/>
        </authorList>
    </citation>
    <scope>NUCLEOTIDE SEQUENCE</scope>
    <source>
        <strain evidence="4">FT137W</strain>
    </source>
</reference>
<dbReference type="AlphaFoldDB" id="A0A941IFG7"/>
<comment type="caution">
    <text evidence="4">The sequence shown here is derived from an EMBL/GenBank/DDBJ whole genome shotgun (WGS) entry which is preliminary data.</text>
</comment>
<dbReference type="PANTHER" id="PTHR35936:SF35">
    <property type="entry name" value="L-CYSTINE-BINDING PROTEIN TCYJ"/>
    <property type="match status" value="1"/>
</dbReference>
<gene>
    <name evidence="4" type="ORF">KDM90_10170</name>
</gene>
<feature type="domain" description="Solute-binding protein family 3/N-terminal" evidence="3">
    <location>
        <begin position="43"/>
        <end position="255"/>
    </location>
</feature>
<sequence>MAIRRSILSFAICLLGIVCNAKLQAQELVHLQTIEEFDSQGRPVPIGKTNVDLLSFLEKSLSIKISVKRVPWKRAMDNALHNDILLMGMSITQERAKKYSFSDPINANGNWLITRCDASFKFNTLQDLKGKRIGIVIGTSAGEEFDKQINVLFQIDNDSGAGISRLQKLLAKRTDAIIWYGVTTDVREMQSVINQRFAEWDSVNSKLNPQPFCVLPKPISIVYNHFAMRTNEANKKLLARINQAMAKGRKEGAIPSLRATILD</sequence>
<proteinExistence type="predicted"/>
<evidence type="ECO:0000256" key="2">
    <source>
        <dbReference type="SAM" id="SignalP"/>
    </source>
</evidence>
<accession>A0A941IFG7</accession>
<dbReference type="InterPro" id="IPR001638">
    <property type="entry name" value="Solute-binding_3/MltF_N"/>
</dbReference>
<protein>
    <submittedName>
        <fullName evidence="4">Transporter substrate-binding domain-containing protein</fullName>
    </submittedName>
</protein>
<dbReference type="SMART" id="SM00062">
    <property type="entry name" value="PBPb"/>
    <property type="match status" value="1"/>
</dbReference>
<feature type="chain" id="PRO_5037266832" evidence="2">
    <location>
        <begin position="26"/>
        <end position="263"/>
    </location>
</feature>
<feature type="signal peptide" evidence="2">
    <location>
        <begin position="1"/>
        <end position="25"/>
    </location>
</feature>
<dbReference type="Pfam" id="PF00497">
    <property type="entry name" value="SBP_bac_3"/>
    <property type="match status" value="1"/>
</dbReference>
<keyword evidence="5" id="KW-1185">Reference proteome</keyword>
<evidence type="ECO:0000259" key="3">
    <source>
        <dbReference type="SMART" id="SM00062"/>
    </source>
</evidence>
<evidence type="ECO:0000256" key="1">
    <source>
        <dbReference type="ARBA" id="ARBA00022729"/>
    </source>
</evidence>
<dbReference type="RefSeq" id="WP_212675500.1">
    <property type="nucleotide sequence ID" value="NZ_JAGSPJ010000004.1"/>
</dbReference>
<dbReference type="EMBL" id="JAGSPJ010000004">
    <property type="protein sequence ID" value="MBR7800357.1"/>
    <property type="molecule type" value="Genomic_DNA"/>
</dbReference>
<dbReference type="PANTHER" id="PTHR35936">
    <property type="entry name" value="MEMBRANE-BOUND LYTIC MUREIN TRANSGLYCOSYLASE F"/>
    <property type="match status" value="1"/>
</dbReference>
<dbReference type="SUPFAM" id="SSF53850">
    <property type="entry name" value="Periplasmic binding protein-like II"/>
    <property type="match status" value="1"/>
</dbReference>
<evidence type="ECO:0000313" key="5">
    <source>
        <dbReference type="Proteomes" id="UP000678545"/>
    </source>
</evidence>
<dbReference type="Proteomes" id="UP000678545">
    <property type="component" value="Unassembled WGS sequence"/>
</dbReference>